<name>A0ABZ3B6I7_9ENTR</name>
<dbReference type="EMBL" id="CP151800">
    <property type="protein sequence ID" value="WZV98945.1"/>
    <property type="molecule type" value="Genomic_DNA"/>
</dbReference>
<gene>
    <name evidence="1" type="ORF">AAEY27_03330</name>
</gene>
<protein>
    <recommendedName>
        <fullName evidence="3">HNH endonuclease</fullName>
    </recommendedName>
</protein>
<evidence type="ECO:0008006" key="3">
    <source>
        <dbReference type="Google" id="ProtNLM"/>
    </source>
</evidence>
<sequence length="251" mass="29993">MDKKFGILRNKIKRSQSYVMNHLTNNHQAKLCVLCGSEAEITREHVIPQWAFESDPDKFLISTTNNQSSSYIKTTIPACRTCNSELLGAFEDYLKRMLTVKHLNNLNGYDYDCIIWWLQYLGFKLQVMDLQNRFLRYKGKQYIPFLAQIPVAMFWGDVDTTPNHTYRILRKARRNLMSKWKDGKYNSLMIFKSKNESFTFFHKVDEFIFIQMPQLKLAFFFFFNKEFEKHQQAHKESMEIIKRIWDSEAET</sequence>
<dbReference type="RefSeq" id="WP_342323505.1">
    <property type="nucleotide sequence ID" value="NZ_CP151800.1"/>
</dbReference>
<keyword evidence="2" id="KW-1185">Reference proteome</keyword>
<accession>A0ABZ3B6I7</accession>
<organism evidence="1 2">
    <name type="scientific">Kosakonia calanthes</name>
    <dbReference type="NCBI Taxonomy" id="3139408"/>
    <lineage>
        <taxon>Bacteria</taxon>
        <taxon>Pseudomonadati</taxon>
        <taxon>Pseudomonadota</taxon>
        <taxon>Gammaproteobacteria</taxon>
        <taxon>Enterobacterales</taxon>
        <taxon>Enterobacteriaceae</taxon>
        <taxon>Kosakonia</taxon>
    </lineage>
</organism>
<evidence type="ECO:0000313" key="2">
    <source>
        <dbReference type="Proteomes" id="UP001466893"/>
    </source>
</evidence>
<reference evidence="1 2" key="1">
    <citation type="submission" date="2024-04" db="EMBL/GenBank/DDBJ databases">
        <title>Kosakonia calanthae sp. nov., a halophilic bacterium isolated from leaves of Calanthe tiplacata.</title>
        <authorList>
            <person name="Wu P."/>
        </authorList>
    </citation>
    <scope>NUCLEOTIDE SEQUENCE [LARGE SCALE GENOMIC DNA]</scope>
    <source>
        <strain evidence="1 2">BYX6</strain>
    </source>
</reference>
<evidence type="ECO:0000313" key="1">
    <source>
        <dbReference type="EMBL" id="WZV98945.1"/>
    </source>
</evidence>
<proteinExistence type="predicted"/>
<dbReference type="Proteomes" id="UP001466893">
    <property type="component" value="Chromosome"/>
</dbReference>